<proteinExistence type="predicted"/>
<feature type="region of interest" description="Disordered" evidence="1">
    <location>
        <begin position="128"/>
        <end position="162"/>
    </location>
</feature>
<dbReference type="AlphaFoldDB" id="A0A2T6ZGW7"/>
<protein>
    <submittedName>
        <fullName evidence="2">Uncharacterized protein</fullName>
    </submittedName>
</protein>
<feature type="compositionally biased region" description="Basic and acidic residues" evidence="1">
    <location>
        <begin position="128"/>
        <end position="146"/>
    </location>
</feature>
<keyword evidence="3" id="KW-1185">Reference proteome</keyword>
<dbReference type="STRING" id="42251.A0A2T6ZGW7"/>
<dbReference type="EMBL" id="NESQ01000277">
    <property type="protein sequence ID" value="PUU74719.1"/>
    <property type="molecule type" value="Genomic_DNA"/>
</dbReference>
<reference evidence="2 3" key="1">
    <citation type="submission" date="2017-04" db="EMBL/GenBank/DDBJ databases">
        <title>Draft genome sequence of Tuber borchii Vittad., a whitish edible truffle.</title>
        <authorList>
            <consortium name="DOE Joint Genome Institute"/>
            <person name="Murat C."/>
            <person name="Kuo A."/>
            <person name="Barry K.W."/>
            <person name="Clum A."/>
            <person name="Dockter R.B."/>
            <person name="Fauchery L."/>
            <person name="Iotti M."/>
            <person name="Kohler A."/>
            <person name="Labutti K."/>
            <person name="Lindquist E.A."/>
            <person name="Lipzen A."/>
            <person name="Ohm R.A."/>
            <person name="Wang M."/>
            <person name="Grigoriev I.V."/>
            <person name="Zambonelli A."/>
            <person name="Martin F.M."/>
        </authorList>
    </citation>
    <scope>NUCLEOTIDE SEQUENCE [LARGE SCALE GENOMIC DNA]</scope>
    <source>
        <strain evidence="2 3">Tbo3840</strain>
    </source>
</reference>
<dbReference type="Proteomes" id="UP000244722">
    <property type="component" value="Unassembled WGS sequence"/>
</dbReference>
<sequence>MVGKGAKSGRRGGPGNLRARVVKVEKAKGGKRLLDDRKYRVVGGGELVLGGKEGDWKVYKGFKKVISSWENNEMRLEDKIVLDGSEWGLSGKGDWEVWMDSMEGVEGEDEEDSAKVVEEAISELREKEKKEIGEREKEKMEVKKEEELSESEEEVEKKRKVDKGKRREVVVIESSGVEELGTIEKWKIEKKMKEKREKEENRKREKEGVINRGKDRGMGRDSTLELWRE</sequence>
<comment type="caution">
    <text evidence="2">The sequence shown here is derived from an EMBL/GenBank/DDBJ whole genome shotgun (WGS) entry which is preliminary data.</text>
</comment>
<accession>A0A2T6ZGW7</accession>
<feature type="region of interest" description="Disordered" evidence="1">
    <location>
        <begin position="191"/>
        <end position="229"/>
    </location>
</feature>
<gene>
    <name evidence="2" type="ORF">B9Z19DRAFT_1067996</name>
</gene>
<organism evidence="2 3">
    <name type="scientific">Tuber borchii</name>
    <name type="common">White truffle</name>
    <dbReference type="NCBI Taxonomy" id="42251"/>
    <lineage>
        <taxon>Eukaryota</taxon>
        <taxon>Fungi</taxon>
        <taxon>Dikarya</taxon>
        <taxon>Ascomycota</taxon>
        <taxon>Pezizomycotina</taxon>
        <taxon>Pezizomycetes</taxon>
        <taxon>Pezizales</taxon>
        <taxon>Tuberaceae</taxon>
        <taxon>Tuber</taxon>
    </lineage>
</organism>
<evidence type="ECO:0000313" key="2">
    <source>
        <dbReference type="EMBL" id="PUU74719.1"/>
    </source>
</evidence>
<evidence type="ECO:0000256" key="1">
    <source>
        <dbReference type="SAM" id="MobiDB-lite"/>
    </source>
</evidence>
<name>A0A2T6ZGW7_TUBBO</name>
<evidence type="ECO:0000313" key="3">
    <source>
        <dbReference type="Proteomes" id="UP000244722"/>
    </source>
</evidence>